<dbReference type="AlphaFoldDB" id="A0A1S0U983"/>
<dbReference type="InParanoid" id="A0A1S0U983"/>
<dbReference type="GeneID" id="9939569"/>
<proteinExistence type="predicted"/>
<dbReference type="EMBL" id="JH712094">
    <property type="protein sequence ID" value="EFO26299.1"/>
    <property type="molecule type" value="Genomic_DNA"/>
</dbReference>
<sequence length="126" mass="14922">MNLRRPEFPKIEMLCKCCIIIFIISSKEFEKKAAGVSKQTLPRIFYLDLRHSLGQLTANYWYGFNYIWNKCQPLMPAKYGQSDNIIMHFVLHCNQSEYEQMDISKLYGYMIHSNLCLLQLTHDAFE</sequence>
<evidence type="ECO:0000313" key="1">
    <source>
        <dbReference type="EMBL" id="EFO26299.1"/>
    </source>
</evidence>
<gene>
    <name evidence="1" type="ORF">LOAG_02186</name>
</gene>
<dbReference type="RefSeq" id="XP_003137772.1">
    <property type="nucleotide sequence ID" value="XM_003137724.1"/>
</dbReference>
<accession>A0A1S0U983</accession>
<protein>
    <submittedName>
        <fullName evidence="1">Uncharacterized protein</fullName>
    </submittedName>
</protein>
<organism evidence="1">
    <name type="scientific">Loa loa</name>
    <name type="common">Eye worm</name>
    <name type="synonym">Filaria loa</name>
    <dbReference type="NCBI Taxonomy" id="7209"/>
    <lineage>
        <taxon>Eukaryota</taxon>
        <taxon>Metazoa</taxon>
        <taxon>Ecdysozoa</taxon>
        <taxon>Nematoda</taxon>
        <taxon>Chromadorea</taxon>
        <taxon>Rhabditida</taxon>
        <taxon>Spirurina</taxon>
        <taxon>Spiruromorpha</taxon>
        <taxon>Filarioidea</taxon>
        <taxon>Onchocercidae</taxon>
        <taxon>Loa</taxon>
    </lineage>
</organism>
<dbReference type="CTD" id="9939569"/>
<name>A0A1S0U983_LOALO</name>
<reference evidence="1" key="1">
    <citation type="submission" date="2012-04" db="EMBL/GenBank/DDBJ databases">
        <title>The Genome Sequence of Loa loa.</title>
        <authorList>
            <consortium name="The Broad Institute Genome Sequencing Platform"/>
            <consortium name="Broad Institute Genome Sequencing Center for Infectious Disease"/>
            <person name="Nutman T.B."/>
            <person name="Fink D.L."/>
            <person name="Russ C."/>
            <person name="Young S."/>
            <person name="Zeng Q."/>
            <person name="Gargeya S."/>
            <person name="Alvarado L."/>
            <person name="Berlin A."/>
            <person name="Chapman S.B."/>
            <person name="Chen Z."/>
            <person name="Freedman E."/>
            <person name="Gellesch M."/>
            <person name="Goldberg J."/>
            <person name="Griggs A."/>
            <person name="Gujja S."/>
            <person name="Heilman E.R."/>
            <person name="Heiman D."/>
            <person name="Howarth C."/>
            <person name="Mehta T."/>
            <person name="Neiman D."/>
            <person name="Pearson M."/>
            <person name="Roberts A."/>
            <person name="Saif S."/>
            <person name="Shea T."/>
            <person name="Shenoy N."/>
            <person name="Sisk P."/>
            <person name="Stolte C."/>
            <person name="Sykes S."/>
            <person name="White J."/>
            <person name="Yandava C."/>
            <person name="Haas B."/>
            <person name="Henn M.R."/>
            <person name="Nusbaum C."/>
            <person name="Birren B."/>
        </authorList>
    </citation>
    <scope>NUCLEOTIDE SEQUENCE [LARGE SCALE GENOMIC DNA]</scope>
</reference>
<dbReference type="KEGG" id="loa:LOAG_02186"/>